<gene>
    <name evidence="4" type="ORF">H8K32_17930</name>
</gene>
<sequence>MKSHHSSLQGQRGNTLTGLIIGLVIGLGIAVAVALLITKSSTPFTNKGLKSDKPDQPVTQLQDPNKPLYGNKETTKEVAKEFVKDPNAPKSAETAATPAGTPPVSTISAATKTAVETKAETKPAVDKTLAEKNDKAADVAKNEANDDKYIYFLQAGAFKDQADAEGARAKLALIGFEAKVSEKNSDTGTMYRVRVGPFNNAESMNRTRTKLSDNGVDVAVVRTVK</sequence>
<dbReference type="EMBL" id="JACOFV010000020">
    <property type="protein sequence ID" value="MBC3863990.1"/>
    <property type="molecule type" value="Genomic_DNA"/>
</dbReference>
<evidence type="ECO:0000259" key="3">
    <source>
        <dbReference type="PROSITE" id="PS51724"/>
    </source>
</evidence>
<dbReference type="GO" id="GO:0032153">
    <property type="term" value="C:cell division site"/>
    <property type="evidence" value="ECO:0007669"/>
    <property type="project" value="TreeGrafter"/>
</dbReference>
<dbReference type="SUPFAM" id="SSF110997">
    <property type="entry name" value="Sporulation related repeat"/>
    <property type="match status" value="1"/>
</dbReference>
<organism evidence="4 5">
    <name type="scientific">Undibacterium jejuense</name>
    <dbReference type="NCBI Taxonomy" id="1344949"/>
    <lineage>
        <taxon>Bacteria</taxon>
        <taxon>Pseudomonadati</taxon>
        <taxon>Pseudomonadota</taxon>
        <taxon>Betaproteobacteria</taxon>
        <taxon>Burkholderiales</taxon>
        <taxon>Oxalobacteraceae</taxon>
        <taxon>Undibacterium</taxon>
    </lineage>
</organism>
<dbReference type="PROSITE" id="PS51724">
    <property type="entry name" value="SPOR"/>
    <property type="match status" value="1"/>
</dbReference>
<dbReference type="InterPro" id="IPR052521">
    <property type="entry name" value="Cell_div_SPOR-domain"/>
</dbReference>
<dbReference type="AlphaFoldDB" id="A0A923HKK9"/>
<proteinExistence type="predicted"/>
<protein>
    <submittedName>
        <fullName evidence="4">SPOR domain-containing protein</fullName>
    </submittedName>
</protein>
<evidence type="ECO:0000313" key="4">
    <source>
        <dbReference type="EMBL" id="MBC3863990.1"/>
    </source>
</evidence>
<dbReference type="GO" id="GO:0030428">
    <property type="term" value="C:cell septum"/>
    <property type="evidence" value="ECO:0007669"/>
    <property type="project" value="TreeGrafter"/>
</dbReference>
<dbReference type="RefSeq" id="WP_186913936.1">
    <property type="nucleotide sequence ID" value="NZ_JACOFV010000020.1"/>
</dbReference>
<comment type="caution">
    <text evidence="4">The sequence shown here is derived from an EMBL/GenBank/DDBJ whole genome shotgun (WGS) entry which is preliminary data.</text>
</comment>
<feature type="compositionally biased region" description="Basic and acidic residues" evidence="1">
    <location>
        <begin position="73"/>
        <end position="84"/>
    </location>
</feature>
<keyword evidence="5" id="KW-1185">Reference proteome</keyword>
<keyword evidence="2" id="KW-0472">Membrane</keyword>
<keyword evidence="2" id="KW-0812">Transmembrane</keyword>
<dbReference type="PANTHER" id="PTHR38687">
    <property type="entry name" value="CELL DIVISION PROTEIN DEDD-RELATED"/>
    <property type="match status" value="1"/>
</dbReference>
<dbReference type="GO" id="GO:0032506">
    <property type="term" value="P:cytokinetic process"/>
    <property type="evidence" value="ECO:0007669"/>
    <property type="project" value="TreeGrafter"/>
</dbReference>
<reference evidence="4" key="1">
    <citation type="submission" date="2020-08" db="EMBL/GenBank/DDBJ databases">
        <title>Novel species isolated from subtropical streams in China.</title>
        <authorList>
            <person name="Lu H."/>
        </authorList>
    </citation>
    <scope>NUCLEOTIDE SEQUENCE</scope>
    <source>
        <strain evidence="4">KACC 12607</strain>
    </source>
</reference>
<dbReference type="Proteomes" id="UP000634011">
    <property type="component" value="Unassembled WGS sequence"/>
</dbReference>
<name>A0A923HKK9_9BURK</name>
<dbReference type="Gene3D" id="3.30.70.1070">
    <property type="entry name" value="Sporulation related repeat"/>
    <property type="match status" value="1"/>
</dbReference>
<dbReference type="Pfam" id="PF05036">
    <property type="entry name" value="SPOR"/>
    <property type="match status" value="1"/>
</dbReference>
<evidence type="ECO:0000256" key="2">
    <source>
        <dbReference type="SAM" id="Phobius"/>
    </source>
</evidence>
<feature type="compositionally biased region" description="Low complexity" evidence="1">
    <location>
        <begin position="94"/>
        <end position="104"/>
    </location>
</feature>
<dbReference type="PANTHER" id="PTHR38687:SF1">
    <property type="entry name" value="CELL DIVISION PROTEIN DEDD"/>
    <property type="match status" value="1"/>
</dbReference>
<dbReference type="InterPro" id="IPR007730">
    <property type="entry name" value="SPOR-like_dom"/>
</dbReference>
<evidence type="ECO:0000256" key="1">
    <source>
        <dbReference type="SAM" id="MobiDB-lite"/>
    </source>
</evidence>
<feature type="region of interest" description="Disordered" evidence="1">
    <location>
        <begin position="44"/>
        <end position="104"/>
    </location>
</feature>
<keyword evidence="2" id="KW-1133">Transmembrane helix</keyword>
<feature type="domain" description="SPOR" evidence="3">
    <location>
        <begin position="145"/>
        <end position="223"/>
    </location>
</feature>
<evidence type="ECO:0000313" key="5">
    <source>
        <dbReference type="Proteomes" id="UP000634011"/>
    </source>
</evidence>
<feature type="transmembrane region" description="Helical" evidence="2">
    <location>
        <begin position="16"/>
        <end position="37"/>
    </location>
</feature>
<dbReference type="InterPro" id="IPR036680">
    <property type="entry name" value="SPOR-like_sf"/>
</dbReference>
<dbReference type="GO" id="GO:0042834">
    <property type="term" value="F:peptidoglycan binding"/>
    <property type="evidence" value="ECO:0007669"/>
    <property type="project" value="InterPro"/>
</dbReference>
<accession>A0A923HKK9</accession>